<dbReference type="AlphaFoldDB" id="A0A7K1SDS6"/>
<sequence>MKTKWLFPHRFRFIGWIIFIPSAILGLAAMYYELDIISLIKELLFNAKPPTGTLTLEGFFSAGSQNMTDEIAGVGTIVGLLFIAFSREKVEDEMIGQLRLEALQWSVYANYIILAIAILTLYDNAFFNVMVYNMFTVLVVFIIRFRWLIFGTTILRYEKPA</sequence>
<keyword evidence="1" id="KW-0812">Transmembrane</keyword>
<name>A0A7K1SDS6_9BACT</name>
<dbReference type="Proteomes" id="UP000436006">
    <property type="component" value="Unassembled WGS sequence"/>
</dbReference>
<feature type="transmembrane region" description="Helical" evidence="1">
    <location>
        <begin position="12"/>
        <end position="32"/>
    </location>
</feature>
<protein>
    <submittedName>
        <fullName evidence="2">Uncharacterized protein</fullName>
    </submittedName>
</protein>
<keyword evidence="1" id="KW-0472">Membrane</keyword>
<evidence type="ECO:0000313" key="2">
    <source>
        <dbReference type="EMBL" id="MVM31943.1"/>
    </source>
</evidence>
<keyword evidence="1" id="KW-1133">Transmembrane helix</keyword>
<reference evidence="2 3" key="1">
    <citation type="submission" date="2019-12" db="EMBL/GenBank/DDBJ databases">
        <title>Spirosoma sp. HMF4905 genome sequencing and assembly.</title>
        <authorList>
            <person name="Kang H."/>
            <person name="Cha I."/>
            <person name="Kim H."/>
            <person name="Joh K."/>
        </authorList>
    </citation>
    <scope>NUCLEOTIDE SEQUENCE [LARGE SCALE GENOMIC DNA]</scope>
    <source>
        <strain evidence="2 3">HMF4905</strain>
    </source>
</reference>
<evidence type="ECO:0000313" key="3">
    <source>
        <dbReference type="Proteomes" id="UP000436006"/>
    </source>
</evidence>
<feature type="transmembrane region" description="Helical" evidence="1">
    <location>
        <begin position="134"/>
        <end position="155"/>
    </location>
</feature>
<dbReference type="RefSeq" id="WP_157586577.1">
    <property type="nucleotide sequence ID" value="NZ_WPIN01000006.1"/>
</dbReference>
<organism evidence="2 3">
    <name type="scientific">Spirosoma arboris</name>
    <dbReference type="NCBI Taxonomy" id="2682092"/>
    <lineage>
        <taxon>Bacteria</taxon>
        <taxon>Pseudomonadati</taxon>
        <taxon>Bacteroidota</taxon>
        <taxon>Cytophagia</taxon>
        <taxon>Cytophagales</taxon>
        <taxon>Cytophagaceae</taxon>
        <taxon>Spirosoma</taxon>
    </lineage>
</organism>
<dbReference type="EMBL" id="WPIN01000006">
    <property type="protein sequence ID" value="MVM31943.1"/>
    <property type="molecule type" value="Genomic_DNA"/>
</dbReference>
<feature type="transmembrane region" description="Helical" evidence="1">
    <location>
        <begin position="102"/>
        <end position="122"/>
    </location>
</feature>
<comment type="caution">
    <text evidence="2">The sequence shown here is derived from an EMBL/GenBank/DDBJ whole genome shotgun (WGS) entry which is preliminary data.</text>
</comment>
<gene>
    <name evidence="2" type="ORF">GO755_17975</name>
</gene>
<keyword evidence="3" id="KW-1185">Reference proteome</keyword>
<feature type="transmembrane region" description="Helical" evidence="1">
    <location>
        <begin position="71"/>
        <end position="90"/>
    </location>
</feature>
<proteinExistence type="predicted"/>
<accession>A0A7K1SDS6</accession>
<evidence type="ECO:0000256" key="1">
    <source>
        <dbReference type="SAM" id="Phobius"/>
    </source>
</evidence>